<evidence type="ECO:0000313" key="8">
    <source>
        <dbReference type="EMBL" id="MBD8505377.1"/>
    </source>
</evidence>
<reference evidence="8" key="1">
    <citation type="submission" date="2020-09" db="EMBL/GenBank/DDBJ databases">
        <title>Hoyosella lacisalsi sp. nov., a halotolerant actinobacterium isolated from soil of Lake Gudzhirganskoe.</title>
        <authorList>
            <person name="Yang Q."/>
            <person name="Guo P.Y."/>
            <person name="Liu S.W."/>
            <person name="Li F.N."/>
            <person name="Sun C.H."/>
        </authorList>
    </citation>
    <scope>NUCLEOTIDE SEQUENCE</scope>
    <source>
        <strain evidence="8">G463</strain>
    </source>
</reference>
<comment type="similarity">
    <text evidence="1">Belongs to the eukaryotic/archaeal PrmC-related family.</text>
</comment>
<dbReference type="InterPro" id="IPR055487">
    <property type="entry name" value="DUF7059"/>
</dbReference>
<sequence>MAALDRGEPAPIRAACEAQGPLGVLARLFILGDAVAEEDAAAALAPMKLEQAISAGYVTRSEEGIAGEWDIRPLDAGTGTRWMISDPDGSLRLREPRRDHVLGVGAASLSLLRATPARRAGTVLDVGTGCGIQAIHAATYGERIVATDVSERALLVTRAALALNGLEADVRHGSWFEPVAGEQFDQIVANPPFVVGGTDVELVYRDSGLELDGASEVMVRDSIDHLRPGGIAVMLASWVHLDGEDRRARVASWLPGHGIDAWIVQRDVADPDLYVSTWLRDADADLRDPRGQERQQRWLSYLRKRDVTGVGFGFVFLRRTDAPSDILCEDLMQGFDDPLGDEALRYLDRVEWLRDHDVLDARFALNPTVALEKVLVPGEEGWAPAVTRVHRGDGPRWQHEIDELGTMVLAGVRPDGLPLGEVVELAALASGEDPDEVLPQAVVLAEGLVRHGLLVPADLAEGGGPA</sequence>
<dbReference type="GO" id="GO:0008276">
    <property type="term" value="F:protein methyltransferase activity"/>
    <property type="evidence" value="ECO:0007669"/>
    <property type="project" value="TreeGrafter"/>
</dbReference>
<dbReference type="GO" id="GO:0008170">
    <property type="term" value="F:N-methyltransferase activity"/>
    <property type="evidence" value="ECO:0007669"/>
    <property type="project" value="UniProtKB-ARBA"/>
</dbReference>
<evidence type="ECO:0000256" key="2">
    <source>
        <dbReference type="ARBA" id="ARBA00022603"/>
    </source>
</evidence>
<dbReference type="GO" id="GO:0032259">
    <property type="term" value="P:methylation"/>
    <property type="evidence" value="ECO:0007669"/>
    <property type="project" value="UniProtKB-KW"/>
</dbReference>
<dbReference type="Pfam" id="PF23186">
    <property type="entry name" value="DUF7059"/>
    <property type="match status" value="1"/>
</dbReference>
<dbReference type="Pfam" id="PF05175">
    <property type="entry name" value="MTS"/>
    <property type="match status" value="1"/>
</dbReference>
<keyword evidence="9" id="KW-1185">Reference proteome</keyword>
<dbReference type="InterPro" id="IPR007848">
    <property type="entry name" value="Small_mtfrase_dom"/>
</dbReference>
<dbReference type="CDD" id="cd02440">
    <property type="entry name" value="AdoMet_MTases"/>
    <property type="match status" value="1"/>
</dbReference>
<dbReference type="Gene3D" id="3.40.50.150">
    <property type="entry name" value="Vaccinia Virus protein VP39"/>
    <property type="match status" value="1"/>
</dbReference>
<evidence type="ECO:0000259" key="7">
    <source>
        <dbReference type="Pfam" id="PF25004"/>
    </source>
</evidence>
<dbReference type="Pfam" id="PF25004">
    <property type="entry name" value="DUF7782"/>
    <property type="match status" value="1"/>
</dbReference>
<accession>A0A927JBH6</accession>
<organism evidence="8 9">
    <name type="scientific">Lolliginicoccus lacisalsi</name>
    <dbReference type="NCBI Taxonomy" id="2742202"/>
    <lineage>
        <taxon>Bacteria</taxon>
        <taxon>Bacillati</taxon>
        <taxon>Actinomycetota</taxon>
        <taxon>Actinomycetes</taxon>
        <taxon>Mycobacteriales</taxon>
        <taxon>Hoyosellaceae</taxon>
        <taxon>Lolliginicoccus</taxon>
    </lineage>
</organism>
<keyword evidence="3" id="KW-0808">Transferase</keyword>
<evidence type="ECO:0000256" key="4">
    <source>
        <dbReference type="ARBA" id="ARBA00022691"/>
    </source>
</evidence>
<dbReference type="Proteomes" id="UP000642993">
    <property type="component" value="Unassembled WGS sequence"/>
</dbReference>
<evidence type="ECO:0000313" key="9">
    <source>
        <dbReference type="Proteomes" id="UP000642993"/>
    </source>
</evidence>
<dbReference type="InterPro" id="IPR052190">
    <property type="entry name" value="Euk-Arch_PrmC-MTase"/>
</dbReference>
<dbReference type="AlphaFoldDB" id="A0A927JBH6"/>
<protein>
    <submittedName>
        <fullName evidence="8">Methyltransferase</fullName>
    </submittedName>
</protein>
<dbReference type="GO" id="GO:0035657">
    <property type="term" value="C:eRF1 methyltransferase complex"/>
    <property type="evidence" value="ECO:0007669"/>
    <property type="project" value="TreeGrafter"/>
</dbReference>
<dbReference type="InterPro" id="IPR002052">
    <property type="entry name" value="DNA_methylase_N6_adenine_CS"/>
</dbReference>
<feature type="domain" description="DUF7059" evidence="6">
    <location>
        <begin position="2"/>
        <end position="65"/>
    </location>
</feature>
<gene>
    <name evidence="8" type="ORF">HT102_02595</name>
</gene>
<evidence type="ECO:0000256" key="3">
    <source>
        <dbReference type="ARBA" id="ARBA00022679"/>
    </source>
</evidence>
<keyword evidence="4" id="KW-0949">S-adenosyl-L-methionine</keyword>
<keyword evidence="2 8" id="KW-0489">Methyltransferase</keyword>
<dbReference type="InterPro" id="IPR029063">
    <property type="entry name" value="SAM-dependent_MTases_sf"/>
</dbReference>
<proteinExistence type="inferred from homology"/>
<feature type="domain" description="DUF7782" evidence="7">
    <location>
        <begin position="345"/>
        <end position="456"/>
    </location>
</feature>
<evidence type="ECO:0000256" key="1">
    <source>
        <dbReference type="ARBA" id="ARBA00006149"/>
    </source>
</evidence>
<dbReference type="EMBL" id="JACYWE010000001">
    <property type="protein sequence ID" value="MBD8505377.1"/>
    <property type="molecule type" value="Genomic_DNA"/>
</dbReference>
<dbReference type="GO" id="GO:0008757">
    <property type="term" value="F:S-adenosylmethionine-dependent methyltransferase activity"/>
    <property type="evidence" value="ECO:0007669"/>
    <property type="project" value="TreeGrafter"/>
</dbReference>
<feature type="domain" description="Methyltransferase small" evidence="5">
    <location>
        <begin position="106"/>
        <end position="201"/>
    </location>
</feature>
<dbReference type="PANTHER" id="PTHR45875">
    <property type="entry name" value="METHYLTRANSFERASE N6AMT1"/>
    <property type="match status" value="1"/>
</dbReference>
<dbReference type="PANTHER" id="PTHR45875:SF1">
    <property type="entry name" value="METHYLTRANSFERASE N6AMT1"/>
    <property type="match status" value="1"/>
</dbReference>
<comment type="caution">
    <text evidence="8">The sequence shown here is derived from an EMBL/GenBank/DDBJ whole genome shotgun (WGS) entry which is preliminary data.</text>
</comment>
<evidence type="ECO:0000259" key="5">
    <source>
        <dbReference type="Pfam" id="PF05175"/>
    </source>
</evidence>
<dbReference type="PROSITE" id="PS00092">
    <property type="entry name" value="N6_MTASE"/>
    <property type="match status" value="1"/>
</dbReference>
<evidence type="ECO:0000259" key="6">
    <source>
        <dbReference type="Pfam" id="PF23186"/>
    </source>
</evidence>
<dbReference type="SUPFAM" id="SSF53335">
    <property type="entry name" value="S-adenosyl-L-methionine-dependent methyltransferases"/>
    <property type="match status" value="1"/>
</dbReference>
<name>A0A927JBH6_9ACTN</name>
<dbReference type="GO" id="GO:0003676">
    <property type="term" value="F:nucleic acid binding"/>
    <property type="evidence" value="ECO:0007669"/>
    <property type="project" value="InterPro"/>
</dbReference>
<dbReference type="InterPro" id="IPR056684">
    <property type="entry name" value="DUF7782"/>
</dbReference>